<dbReference type="RefSeq" id="WP_271192111.1">
    <property type="nucleotide sequence ID" value="NZ_CP115667.1"/>
</dbReference>
<dbReference type="NCBIfam" id="NF008750">
    <property type="entry name" value="PRK11784.1-2"/>
    <property type="match status" value="1"/>
</dbReference>
<name>A0ABY7QUY2_9FIRM</name>
<protein>
    <submittedName>
        <fullName evidence="3">tRNA 2-selenouridine(34) synthase MnmH</fullName>
        <ecNumber evidence="3">2.5.1.-</ecNumber>
    </submittedName>
</protein>
<evidence type="ECO:0000256" key="1">
    <source>
        <dbReference type="ARBA" id="ARBA00023266"/>
    </source>
</evidence>
<dbReference type="Pfam" id="PF00581">
    <property type="entry name" value="Rhodanese"/>
    <property type="match status" value="1"/>
</dbReference>
<dbReference type="InterPro" id="IPR058840">
    <property type="entry name" value="AAA_SelU"/>
</dbReference>
<sequence>MNYEIDPNTLEEYLNRPSTQFVDVRSPSEFSTATIPGAVNIPLFSDEEREMIGYTYVQKSTSEAKRLGVSMVSRRLPDIYARIEALMTIYDDVILFCSRGGMRSCTLFELLRALKLPIKRLKGGYKGYRHFILNHLDALTLSYNYIVLWGMTGTGKTQLLMRLKDEGYNVLDLEGLANHRGSLLGHIGLGTQPTQKHFESLIYDALHSMPEGPVFVESESRKIGSVSLPQGLVTAMAESPYIEVTDTLEHRVERLLLTYPKDHDAIKKALELMSPYIGKAPVSRLFNALDNNDYAMIATYLIENYYDRNYKRALKPFEFTVSSSDENTAVAALTAYASQLKSAL</sequence>
<dbReference type="InterPro" id="IPR027417">
    <property type="entry name" value="P-loop_NTPase"/>
</dbReference>
<evidence type="ECO:0000313" key="4">
    <source>
        <dbReference type="Proteomes" id="UP001210339"/>
    </source>
</evidence>
<dbReference type="Pfam" id="PF26341">
    <property type="entry name" value="AAA_SelU"/>
    <property type="match status" value="1"/>
</dbReference>
<dbReference type="InterPro" id="IPR017582">
    <property type="entry name" value="SelU"/>
</dbReference>
<feature type="domain" description="Rhodanese" evidence="2">
    <location>
        <begin position="15"/>
        <end position="137"/>
    </location>
</feature>
<dbReference type="GO" id="GO:0016740">
    <property type="term" value="F:transferase activity"/>
    <property type="evidence" value="ECO:0007669"/>
    <property type="project" value="UniProtKB-KW"/>
</dbReference>
<keyword evidence="4" id="KW-1185">Reference proteome</keyword>
<dbReference type="SUPFAM" id="SSF52540">
    <property type="entry name" value="P-loop containing nucleoside triphosphate hydrolases"/>
    <property type="match status" value="1"/>
</dbReference>
<dbReference type="NCBIfam" id="TIGR03167">
    <property type="entry name" value="tRNA_sel_U_synt"/>
    <property type="match status" value="1"/>
</dbReference>
<dbReference type="PROSITE" id="PS50206">
    <property type="entry name" value="RHODANESE_3"/>
    <property type="match status" value="1"/>
</dbReference>
<dbReference type="Proteomes" id="UP001210339">
    <property type="component" value="Chromosome"/>
</dbReference>
<dbReference type="PANTHER" id="PTHR30401">
    <property type="entry name" value="TRNA 2-SELENOURIDINE SYNTHASE"/>
    <property type="match status" value="1"/>
</dbReference>
<keyword evidence="3" id="KW-0808">Transferase</keyword>
<evidence type="ECO:0000259" key="2">
    <source>
        <dbReference type="PROSITE" id="PS50206"/>
    </source>
</evidence>
<dbReference type="SUPFAM" id="SSF52821">
    <property type="entry name" value="Rhodanese/Cell cycle control phosphatase"/>
    <property type="match status" value="1"/>
</dbReference>
<dbReference type="NCBIfam" id="NF008752">
    <property type="entry name" value="PRK11784.1-4"/>
    <property type="match status" value="1"/>
</dbReference>
<organism evidence="3 4">
    <name type="scientific">Peptoniphilus equinus</name>
    <dbReference type="NCBI Taxonomy" id="3016343"/>
    <lineage>
        <taxon>Bacteria</taxon>
        <taxon>Bacillati</taxon>
        <taxon>Bacillota</taxon>
        <taxon>Tissierellia</taxon>
        <taxon>Tissierellales</taxon>
        <taxon>Peptoniphilaceae</taxon>
        <taxon>Peptoniphilus</taxon>
    </lineage>
</organism>
<keyword evidence="1" id="KW-0711">Selenium</keyword>
<dbReference type="EC" id="2.5.1.-" evidence="3"/>
<dbReference type="SMART" id="SM00450">
    <property type="entry name" value="RHOD"/>
    <property type="match status" value="1"/>
</dbReference>
<reference evidence="3 4" key="1">
    <citation type="submission" date="2023-01" db="EMBL/GenBank/DDBJ databases">
        <authorList>
            <person name="Lee S.H."/>
            <person name="Jung H.S."/>
            <person name="Yun J.U."/>
        </authorList>
    </citation>
    <scope>NUCLEOTIDE SEQUENCE [LARGE SCALE GENOMIC DNA]</scope>
    <source>
        <strain evidence="3 4">CBA3646</strain>
    </source>
</reference>
<evidence type="ECO:0000313" key="3">
    <source>
        <dbReference type="EMBL" id="WBW50586.1"/>
    </source>
</evidence>
<dbReference type="InterPro" id="IPR036873">
    <property type="entry name" value="Rhodanese-like_dom_sf"/>
</dbReference>
<dbReference type="PANTHER" id="PTHR30401:SF0">
    <property type="entry name" value="TRNA 2-SELENOURIDINE SYNTHASE"/>
    <property type="match status" value="1"/>
</dbReference>
<dbReference type="EMBL" id="CP115667">
    <property type="protein sequence ID" value="WBW50586.1"/>
    <property type="molecule type" value="Genomic_DNA"/>
</dbReference>
<proteinExistence type="predicted"/>
<accession>A0ABY7QUY2</accession>
<gene>
    <name evidence="3" type="primary">mnmH</name>
    <name evidence="3" type="ORF">O6R05_03305</name>
</gene>
<dbReference type="Gene3D" id="3.40.250.10">
    <property type="entry name" value="Rhodanese-like domain"/>
    <property type="match status" value="1"/>
</dbReference>
<dbReference type="InterPro" id="IPR001763">
    <property type="entry name" value="Rhodanese-like_dom"/>
</dbReference>